<keyword evidence="2" id="KW-0472">Membrane</keyword>
<dbReference type="OrthoDB" id="4818302at2"/>
<proteinExistence type="predicted"/>
<evidence type="ECO:0000313" key="4">
    <source>
        <dbReference type="Proteomes" id="UP000438448"/>
    </source>
</evidence>
<organism evidence="3 4">
    <name type="scientific">Nocardia macrotermitis</name>
    <dbReference type="NCBI Taxonomy" id="2585198"/>
    <lineage>
        <taxon>Bacteria</taxon>
        <taxon>Bacillati</taxon>
        <taxon>Actinomycetota</taxon>
        <taxon>Actinomycetes</taxon>
        <taxon>Mycobacteriales</taxon>
        <taxon>Nocardiaceae</taxon>
        <taxon>Nocardia</taxon>
    </lineage>
</organism>
<dbReference type="Proteomes" id="UP000438448">
    <property type="component" value="Unassembled WGS sequence"/>
</dbReference>
<dbReference type="AlphaFoldDB" id="A0A7K0DA51"/>
<evidence type="ECO:0000313" key="3">
    <source>
        <dbReference type="EMBL" id="MQY22650.1"/>
    </source>
</evidence>
<dbReference type="RefSeq" id="WP_153414419.1">
    <property type="nucleotide sequence ID" value="NZ_WEGK01000014.1"/>
</dbReference>
<accession>A0A7K0DA51</accession>
<gene>
    <name evidence="3" type="ORF">NRB20_57680</name>
</gene>
<protein>
    <submittedName>
        <fullName evidence="3">Uncharacterized protein</fullName>
    </submittedName>
</protein>
<evidence type="ECO:0000256" key="2">
    <source>
        <dbReference type="SAM" id="Phobius"/>
    </source>
</evidence>
<dbReference type="EMBL" id="WEGK01000014">
    <property type="protein sequence ID" value="MQY22650.1"/>
    <property type="molecule type" value="Genomic_DNA"/>
</dbReference>
<keyword evidence="2" id="KW-0812">Transmembrane</keyword>
<feature type="transmembrane region" description="Helical" evidence="2">
    <location>
        <begin position="30"/>
        <end position="52"/>
    </location>
</feature>
<sequence length="760" mass="83239">MPVRNQVGSGGHVVRFREGKAAAVNDFLRVRLACVVMLVIALTGAVLGPAVAEPPPAQYLPGFDPTAPLPPGLTVPTFQFPSAQDIFDLPAPPDPTTSPDEYEIYEEYVTKLSNRKNLTPGSPAHFYARWEDYKARGGDSSFEEYRQAYARMRDNAKRGKAFEPFIRNNSKNLFSGKGWQFDKPVAGTGVGEKPDAYSDSEPYAYEFKASAELRAKQLDGFVKLAQLKNKTFVYLFQQRPSKAALDAIEKANLAMPENQGLTSGQTLNRVAFIARYYPATAVGVSIPDSKKAPPRPTWTSATSAGNGGVLAAPGQHTQDGALNTALVNSPDSPEAAARAAALAEDIAKQDAAELGAEYNEDESVTESLGGVDFSTLQLRYVTDSYQGQAAQFAFQADAAPNEQVSYGGRTAAKLASDAFFVWLELPTDVFTVNLSPDEPDRIINDQFGRTDAGRVLLQADLLMKKTTAKLIDPDTPLGRQFWDGLHGAAESKCMSERSWIVPGTATVRDTGNELYILDAPLTVKTESDYLASAGAGSASACTKDADAEYNAQLFRTMIVPLVQKQVNEAPEYADLRRVYFSRVAAQWYRDRSRTKHTTYSDLIDKGDISRWVTKENWTPKVTYDQYVTSYRDGEFHRSYTTTKGDMIETWTYVFGGVDFSAITDNSLTGPAFTNQHPKLPQTVGNSLYGPVSDNDAKNVWLGGLTASRPIDQLPIAPPSPATSRPLFYVLTILPILAWLIAGGWLLIRRRRPVPTFGRTS</sequence>
<feature type="transmembrane region" description="Helical" evidence="2">
    <location>
        <begin position="726"/>
        <end position="747"/>
    </location>
</feature>
<comment type="caution">
    <text evidence="3">The sequence shown here is derived from an EMBL/GenBank/DDBJ whole genome shotgun (WGS) entry which is preliminary data.</text>
</comment>
<name>A0A7K0DA51_9NOCA</name>
<feature type="region of interest" description="Disordered" evidence="1">
    <location>
        <begin position="288"/>
        <end position="307"/>
    </location>
</feature>
<keyword evidence="2" id="KW-1133">Transmembrane helix</keyword>
<keyword evidence="4" id="KW-1185">Reference proteome</keyword>
<reference evidence="3 4" key="1">
    <citation type="submission" date="2019-10" db="EMBL/GenBank/DDBJ databases">
        <title>Nocardia macrotermitis sp. nov. and Nocardia aurantia sp. nov., isolated from the gut of fungus growing-termite Macrotermes natalensis.</title>
        <authorList>
            <person name="Benndorf R."/>
            <person name="Schwitalla J."/>
            <person name="Martin K."/>
            <person name="De Beer W."/>
            <person name="Kaster A.-K."/>
            <person name="Vollmers J."/>
            <person name="Poulsen M."/>
            <person name="Beemelmanns C."/>
        </authorList>
    </citation>
    <scope>NUCLEOTIDE SEQUENCE [LARGE SCALE GENOMIC DNA]</scope>
    <source>
        <strain evidence="3 4">RB20</strain>
    </source>
</reference>
<evidence type="ECO:0000256" key="1">
    <source>
        <dbReference type="SAM" id="MobiDB-lite"/>
    </source>
</evidence>